<dbReference type="STRING" id="1312852.EG19_11605"/>
<dbReference type="PANTHER" id="PTHR43877">
    <property type="entry name" value="AMINOALKYLPHOSPHONATE N-ACETYLTRANSFERASE-RELATED-RELATED"/>
    <property type="match status" value="1"/>
</dbReference>
<evidence type="ECO:0000259" key="3">
    <source>
        <dbReference type="PROSITE" id="PS51186"/>
    </source>
</evidence>
<organism evidence="4 5">
    <name type="scientific">Thermoanaerobaculum aquaticum</name>
    <dbReference type="NCBI Taxonomy" id="1312852"/>
    <lineage>
        <taxon>Bacteria</taxon>
        <taxon>Pseudomonadati</taxon>
        <taxon>Acidobacteriota</taxon>
        <taxon>Thermoanaerobaculia</taxon>
        <taxon>Thermoanaerobaculales</taxon>
        <taxon>Thermoanaerobaculaceae</taxon>
        <taxon>Thermoanaerobaculum</taxon>
    </lineage>
</organism>
<reference evidence="4 5" key="1">
    <citation type="submission" date="2014-04" db="EMBL/GenBank/DDBJ databases">
        <title>The Genome Sequence of Thermoanaerobaculum aquaticum MP-01, The First Cultivated Group 23 Acidobacterium.</title>
        <authorList>
            <person name="Stamps B.W."/>
            <person name="Losey N.A."/>
            <person name="Lawson P.A."/>
            <person name="Stevenson B.S."/>
        </authorList>
    </citation>
    <scope>NUCLEOTIDE SEQUENCE [LARGE SCALE GENOMIC DNA]</scope>
    <source>
        <strain evidence="4 5">MP-01</strain>
    </source>
</reference>
<keyword evidence="1" id="KW-0808">Transferase</keyword>
<proteinExistence type="predicted"/>
<evidence type="ECO:0000256" key="2">
    <source>
        <dbReference type="ARBA" id="ARBA00023315"/>
    </source>
</evidence>
<dbReference type="Pfam" id="PF00583">
    <property type="entry name" value="Acetyltransf_1"/>
    <property type="match status" value="1"/>
</dbReference>
<dbReference type="SUPFAM" id="SSF55729">
    <property type="entry name" value="Acyl-CoA N-acyltransferases (Nat)"/>
    <property type="match status" value="1"/>
</dbReference>
<evidence type="ECO:0000313" key="4">
    <source>
        <dbReference type="EMBL" id="KDA54354.1"/>
    </source>
</evidence>
<sequence length="261" mass="28533">MAQLEYNVASLVTFLSQWPGWRVYTEPGLVWCESAIANEAFNKVIRCELANVDAALRLVRLRDEAFGRGAPLAFWVGPRSKPANLTHILEELGFRPTAQAWGMVRSTELELQRHHLPDVEVQILSGYNLWPSWLAVFGQGFGLPWEVAEAYGEQLAIGLGAEQPLMHLAAFIQGKLVGTASMFVDDDQVAGIYNLATAASARGQGVGEALVSHILSQARARGCRWAVLRSTASAYGFYVGVGFQPVARYQIYAATPPATLL</sequence>
<dbReference type="PROSITE" id="PS51186">
    <property type="entry name" value="GNAT"/>
    <property type="match status" value="1"/>
</dbReference>
<accession>A0A062XY47</accession>
<dbReference type="InterPro" id="IPR016181">
    <property type="entry name" value="Acyl_CoA_acyltransferase"/>
</dbReference>
<dbReference type="AlphaFoldDB" id="A0A062XY47"/>
<name>A0A062XY47_9BACT</name>
<dbReference type="Proteomes" id="UP000027284">
    <property type="component" value="Unassembled WGS sequence"/>
</dbReference>
<dbReference type="InterPro" id="IPR000182">
    <property type="entry name" value="GNAT_dom"/>
</dbReference>
<keyword evidence="2" id="KW-0012">Acyltransferase</keyword>
<dbReference type="InterPro" id="IPR050832">
    <property type="entry name" value="Bact_Acetyltransf"/>
</dbReference>
<gene>
    <name evidence="4" type="ORF">EG19_11605</name>
</gene>
<protein>
    <recommendedName>
        <fullName evidence="3">N-acetyltransferase domain-containing protein</fullName>
    </recommendedName>
</protein>
<evidence type="ECO:0000313" key="5">
    <source>
        <dbReference type="Proteomes" id="UP000027284"/>
    </source>
</evidence>
<dbReference type="GO" id="GO:0016747">
    <property type="term" value="F:acyltransferase activity, transferring groups other than amino-acyl groups"/>
    <property type="evidence" value="ECO:0007669"/>
    <property type="project" value="InterPro"/>
</dbReference>
<evidence type="ECO:0000256" key="1">
    <source>
        <dbReference type="ARBA" id="ARBA00022679"/>
    </source>
</evidence>
<feature type="domain" description="N-acetyltransferase" evidence="3">
    <location>
        <begin position="119"/>
        <end position="261"/>
    </location>
</feature>
<dbReference type="EMBL" id="JMFG01000008">
    <property type="protein sequence ID" value="KDA54354.1"/>
    <property type="molecule type" value="Genomic_DNA"/>
</dbReference>
<dbReference type="CDD" id="cd04301">
    <property type="entry name" value="NAT_SF"/>
    <property type="match status" value="1"/>
</dbReference>
<dbReference type="Gene3D" id="3.40.630.30">
    <property type="match status" value="1"/>
</dbReference>
<keyword evidence="5" id="KW-1185">Reference proteome</keyword>
<comment type="caution">
    <text evidence="4">The sequence shown here is derived from an EMBL/GenBank/DDBJ whole genome shotgun (WGS) entry which is preliminary data.</text>
</comment>